<keyword evidence="10" id="KW-0997">Cell inner membrane</keyword>
<dbReference type="Pfam" id="PF03748">
    <property type="entry name" value="FliL"/>
    <property type="match status" value="1"/>
</dbReference>
<name>A0ABN0THG7_9BURK</name>
<organism evidence="11 12">
    <name type="scientific">Castellaniella daejeonensis</name>
    <dbReference type="NCBI Taxonomy" id="659013"/>
    <lineage>
        <taxon>Bacteria</taxon>
        <taxon>Pseudomonadati</taxon>
        <taxon>Pseudomonadota</taxon>
        <taxon>Betaproteobacteria</taxon>
        <taxon>Burkholderiales</taxon>
        <taxon>Alcaligenaceae</taxon>
        <taxon>Castellaniella</taxon>
    </lineage>
</organism>
<evidence type="ECO:0000256" key="6">
    <source>
        <dbReference type="ARBA" id="ARBA00022692"/>
    </source>
</evidence>
<evidence type="ECO:0000256" key="2">
    <source>
        <dbReference type="ARBA" id="ARBA00004162"/>
    </source>
</evidence>
<evidence type="ECO:0000313" key="11">
    <source>
        <dbReference type="EMBL" id="GAA0221804.1"/>
    </source>
</evidence>
<evidence type="ECO:0000313" key="12">
    <source>
        <dbReference type="Proteomes" id="UP001501176"/>
    </source>
</evidence>
<keyword evidence="8" id="KW-1133">Transmembrane helix</keyword>
<keyword evidence="6" id="KW-0812">Transmembrane</keyword>
<reference evidence="11 12" key="1">
    <citation type="journal article" date="2019" name="Int. J. Syst. Evol. Microbiol.">
        <title>The Global Catalogue of Microorganisms (GCM) 10K type strain sequencing project: providing services to taxonomists for standard genome sequencing and annotation.</title>
        <authorList>
            <consortium name="The Broad Institute Genomics Platform"/>
            <consortium name="The Broad Institute Genome Sequencing Center for Infectious Disease"/>
            <person name="Wu L."/>
            <person name="Ma J."/>
        </authorList>
    </citation>
    <scope>NUCLEOTIDE SEQUENCE [LARGE SCALE GENOMIC DNA]</scope>
    <source>
        <strain evidence="11 12">JCM 16240</strain>
    </source>
</reference>
<dbReference type="Proteomes" id="UP001501176">
    <property type="component" value="Unassembled WGS sequence"/>
</dbReference>
<accession>A0ABN0THG7</accession>
<evidence type="ECO:0000256" key="9">
    <source>
        <dbReference type="ARBA" id="ARBA00023136"/>
    </source>
</evidence>
<evidence type="ECO:0000256" key="10">
    <source>
        <dbReference type="RuleBase" id="RU364125"/>
    </source>
</evidence>
<dbReference type="RefSeq" id="WP_325124239.1">
    <property type="nucleotide sequence ID" value="NZ_BAAAFN010000007.1"/>
</dbReference>
<evidence type="ECO:0000256" key="4">
    <source>
        <dbReference type="ARBA" id="ARBA00022475"/>
    </source>
</evidence>
<comment type="function">
    <text evidence="1 10">Controls the rotational direction of flagella during chemotaxis.</text>
</comment>
<keyword evidence="9 10" id="KW-0472">Membrane</keyword>
<protein>
    <recommendedName>
        <fullName evidence="10">Flagellar protein FliL</fullName>
    </recommendedName>
</protein>
<keyword evidence="4" id="KW-1003">Cell membrane</keyword>
<comment type="caution">
    <text evidence="11">The sequence shown here is derived from an EMBL/GenBank/DDBJ whole genome shotgun (WGS) entry which is preliminary data.</text>
</comment>
<evidence type="ECO:0000256" key="7">
    <source>
        <dbReference type="ARBA" id="ARBA00022779"/>
    </source>
</evidence>
<evidence type="ECO:0000256" key="5">
    <source>
        <dbReference type="ARBA" id="ARBA00022500"/>
    </source>
</evidence>
<dbReference type="PANTHER" id="PTHR35091:SF2">
    <property type="entry name" value="FLAGELLAR PROTEIN FLIL"/>
    <property type="match status" value="1"/>
</dbReference>
<comment type="subcellular location">
    <subcellularLocation>
        <location evidence="10">Cell inner membrane</location>
    </subcellularLocation>
    <subcellularLocation>
        <location evidence="2">Cell membrane</location>
        <topology evidence="2">Single-pass membrane protein</topology>
    </subcellularLocation>
</comment>
<gene>
    <name evidence="11" type="primary">fliL</name>
    <name evidence="11" type="ORF">GCM10009125_08560</name>
</gene>
<keyword evidence="11" id="KW-0969">Cilium</keyword>
<keyword evidence="11" id="KW-0966">Cell projection</keyword>
<keyword evidence="12" id="KW-1185">Reference proteome</keyword>
<evidence type="ECO:0000256" key="3">
    <source>
        <dbReference type="ARBA" id="ARBA00008281"/>
    </source>
</evidence>
<keyword evidence="5 10" id="KW-0145">Chemotaxis</keyword>
<keyword evidence="7 10" id="KW-0283">Flagellar rotation</keyword>
<dbReference type="EMBL" id="BAAAFN010000007">
    <property type="protein sequence ID" value="GAA0221804.1"/>
    <property type="molecule type" value="Genomic_DNA"/>
</dbReference>
<dbReference type="PANTHER" id="PTHR35091">
    <property type="entry name" value="FLAGELLAR PROTEIN FLIL"/>
    <property type="match status" value="1"/>
</dbReference>
<comment type="similarity">
    <text evidence="3 10">Belongs to the FliL family.</text>
</comment>
<sequence>MLRLLKFILLLIIVIGASVGATMWFTSRDSAPGTPSASMIGQATQAPAPQPMVPAPIFAELDPFTVTLYGEVHNRILYTAITLRLGDEASRKQITDYMPEVRDRILKVLSAQQLPLIQTSEGRQALANDLKTTLARPFAAQLPGPMVADVLFTAFVVQ</sequence>
<dbReference type="InterPro" id="IPR005503">
    <property type="entry name" value="FliL"/>
</dbReference>
<proteinExistence type="inferred from homology"/>
<keyword evidence="11" id="KW-0282">Flagellum</keyword>
<evidence type="ECO:0000256" key="8">
    <source>
        <dbReference type="ARBA" id="ARBA00022989"/>
    </source>
</evidence>
<evidence type="ECO:0000256" key="1">
    <source>
        <dbReference type="ARBA" id="ARBA00002254"/>
    </source>
</evidence>